<dbReference type="EMBL" id="VXIS01000334">
    <property type="protein sequence ID" value="KAA8894521.1"/>
    <property type="molecule type" value="Genomic_DNA"/>
</dbReference>
<feature type="compositionally biased region" description="Polar residues" evidence="1">
    <location>
        <begin position="1"/>
        <end position="13"/>
    </location>
</feature>
<gene>
    <name evidence="2" type="ORF">FN846DRAFT_922904</name>
</gene>
<organism evidence="2 3">
    <name type="scientific">Sphaerosporella brunnea</name>
    <dbReference type="NCBI Taxonomy" id="1250544"/>
    <lineage>
        <taxon>Eukaryota</taxon>
        <taxon>Fungi</taxon>
        <taxon>Dikarya</taxon>
        <taxon>Ascomycota</taxon>
        <taxon>Pezizomycotina</taxon>
        <taxon>Pezizomycetes</taxon>
        <taxon>Pezizales</taxon>
        <taxon>Pyronemataceae</taxon>
        <taxon>Sphaerosporella</taxon>
    </lineage>
</organism>
<feature type="region of interest" description="Disordered" evidence="1">
    <location>
        <begin position="1"/>
        <end position="33"/>
    </location>
</feature>
<dbReference type="InParanoid" id="A0A5J5EGY4"/>
<sequence>MPARTITSPTAPSSKKRHLHPRRCRRAPPLSLDPTRWKSQHTALLRIRLQFSPACYSGSDRVQTRLATRFVQNRVAYTDLLDTVLSPCTDDEPSCSSAPWYHDLLDTWDAQADLIRCQSHEATSVISRTAVFWLESVLACLMTHALRAQPGIALERADSPGFDQRTDDTGAFRLSHPNLAVATWVPICSVWSATHPLLAVSCPKTYSSSFAEETAYLLSLAQESLSRNPAASACPYLFTAHGDRVYLLQLQISRAALDARLAVIDRMGQTRGLESGFNDTVVTVKGRWELSTGAARLGFVNALADILPRLLS</sequence>
<evidence type="ECO:0000313" key="3">
    <source>
        <dbReference type="Proteomes" id="UP000326924"/>
    </source>
</evidence>
<feature type="compositionally biased region" description="Basic residues" evidence="1">
    <location>
        <begin position="14"/>
        <end position="26"/>
    </location>
</feature>
<accession>A0A5J5EGY4</accession>
<proteinExistence type="predicted"/>
<reference evidence="2 3" key="1">
    <citation type="submission" date="2019-09" db="EMBL/GenBank/DDBJ databases">
        <title>Draft genome of the ectomycorrhizal ascomycete Sphaerosporella brunnea.</title>
        <authorList>
            <consortium name="DOE Joint Genome Institute"/>
            <person name="Benucci G.M."/>
            <person name="Marozzi G."/>
            <person name="Antonielli L."/>
            <person name="Sanchez S."/>
            <person name="Marco P."/>
            <person name="Wang X."/>
            <person name="Falini L.B."/>
            <person name="Barry K."/>
            <person name="Haridas S."/>
            <person name="Lipzen A."/>
            <person name="Labutti K."/>
            <person name="Grigoriev I.V."/>
            <person name="Murat C."/>
            <person name="Martin F."/>
            <person name="Albertini E."/>
            <person name="Donnini D."/>
            <person name="Bonito G."/>
        </authorList>
    </citation>
    <scope>NUCLEOTIDE SEQUENCE [LARGE SCALE GENOMIC DNA]</scope>
    <source>
        <strain evidence="2 3">Sb_GMNB300</strain>
    </source>
</reference>
<evidence type="ECO:0000313" key="2">
    <source>
        <dbReference type="EMBL" id="KAA8894521.1"/>
    </source>
</evidence>
<name>A0A5J5EGY4_9PEZI</name>
<protein>
    <submittedName>
        <fullName evidence="2">Uncharacterized protein</fullName>
    </submittedName>
</protein>
<keyword evidence="3" id="KW-1185">Reference proteome</keyword>
<comment type="caution">
    <text evidence="2">The sequence shown here is derived from an EMBL/GenBank/DDBJ whole genome shotgun (WGS) entry which is preliminary data.</text>
</comment>
<dbReference type="Proteomes" id="UP000326924">
    <property type="component" value="Unassembled WGS sequence"/>
</dbReference>
<dbReference type="AlphaFoldDB" id="A0A5J5EGY4"/>
<evidence type="ECO:0000256" key="1">
    <source>
        <dbReference type="SAM" id="MobiDB-lite"/>
    </source>
</evidence>